<dbReference type="Gene3D" id="2.20.28.50">
    <property type="entry name" value="degv family protein"/>
    <property type="match status" value="1"/>
</dbReference>
<comment type="function">
    <text evidence="1">May bind long-chain fatty acids, such as palmitate, and may play a role in lipid transport or fatty acid metabolism.</text>
</comment>
<accession>A0A6N2TV46</accession>
<proteinExistence type="predicted"/>
<dbReference type="Pfam" id="PF02645">
    <property type="entry name" value="DegV"/>
    <property type="match status" value="1"/>
</dbReference>
<dbReference type="Gene3D" id="3.40.50.10440">
    <property type="entry name" value="Dihydroxyacetone kinase, domain 1"/>
    <property type="match status" value="1"/>
</dbReference>
<dbReference type="InterPro" id="IPR050270">
    <property type="entry name" value="DegV_domain_contain"/>
</dbReference>
<dbReference type="GO" id="GO:0008289">
    <property type="term" value="F:lipid binding"/>
    <property type="evidence" value="ECO:0007669"/>
    <property type="project" value="UniProtKB-KW"/>
</dbReference>
<organism evidence="3">
    <name type="scientific">Blautia hansenii</name>
    <name type="common">Ruminococcus hansenii</name>
    <dbReference type="NCBI Taxonomy" id="1322"/>
    <lineage>
        <taxon>Bacteria</taxon>
        <taxon>Bacillati</taxon>
        <taxon>Bacillota</taxon>
        <taxon>Clostridia</taxon>
        <taxon>Lachnospirales</taxon>
        <taxon>Lachnospiraceae</taxon>
        <taxon>Blautia</taxon>
    </lineage>
</organism>
<dbReference type="SUPFAM" id="SSF82549">
    <property type="entry name" value="DAK1/DegV-like"/>
    <property type="match status" value="1"/>
</dbReference>
<dbReference type="PROSITE" id="PS51482">
    <property type="entry name" value="DEGV"/>
    <property type="match status" value="1"/>
</dbReference>
<dbReference type="Gene3D" id="3.30.1180.10">
    <property type="match status" value="1"/>
</dbReference>
<dbReference type="InterPro" id="IPR043168">
    <property type="entry name" value="DegV_C"/>
</dbReference>
<gene>
    <name evidence="3" type="ORF">BHLFYP23_00137</name>
</gene>
<dbReference type="PANTHER" id="PTHR33434:SF3">
    <property type="entry name" value="DEGV DOMAIN-CONTAINING PROTEIN YITS"/>
    <property type="match status" value="1"/>
</dbReference>
<name>A0A6N2TV46_BLAHA</name>
<evidence type="ECO:0000313" key="3">
    <source>
        <dbReference type="EMBL" id="VYT09730.1"/>
    </source>
</evidence>
<dbReference type="NCBIfam" id="TIGR00762">
    <property type="entry name" value="DegV"/>
    <property type="match status" value="1"/>
</dbReference>
<dbReference type="InterPro" id="IPR003797">
    <property type="entry name" value="DegV"/>
</dbReference>
<dbReference type="PANTHER" id="PTHR33434">
    <property type="entry name" value="DEGV DOMAIN-CONTAINING PROTEIN DR_1986-RELATED"/>
    <property type="match status" value="1"/>
</dbReference>
<dbReference type="AlphaFoldDB" id="A0A6N2TV46"/>
<dbReference type="EMBL" id="CACRSY010000012">
    <property type="protein sequence ID" value="VYT09730.1"/>
    <property type="molecule type" value="Genomic_DNA"/>
</dbReference>
<evidence type="ECO:0000256" key="2">
    <source>
        <dbReference type="ARBA" id="ARBA00023121"/>
    </source>
</evidence>
<protein>
    <submittedName>
        <fullName evidence="3">Fatty acid-binding protein</fullName>
    </submittedName>
</protein>
<dbReference type="RefSeq" id="WP_040351274.1">
    <property type="nucleotide sequence ID" value="NZ_CACRSY010000012.1"/>
</dbReference>
<evidence type="ECO:0000256" key="1">
    <source>
        <dbReference type="ARBA" id="ARBA00003238"/>
    </source>
</evidence>
<keyword evidence="2" id="KW-0446">Lipid-binding</keyword>
<reference evidence="3" key="1">
    <citation type="submission" date="2019-11" db="EMBL/GenBank/DDBJ databases">
        <authorList>
            <person name="Feng L."/>
        </authorList>
    </citation>
    <scope>NUCLEOTIDE SEQUENCE</scope>
    <source>
        <strain evidence="3">BhanseniiLFYP23</strain>
    </source>
</reference>
<sequence>MTLSEYKITCCSTADMPAAYFEEKNLPFVCFHFRMDGVEYPDDLGKSMAFDEFYKRISAGSEPTTAQVNTQQYMELFEPVLKEGKDLLHLTLSSGISGSINSANMAKIQLEEKYPERKIFIVDSLSASSGYGMLVDAALENQEKGFSIEENVKWIEENRNRLHHWFFSTDLTSFIRGGRISKVSGFVGQALNICPLMNVNTEGKLIPRNKYRGKKQVIREMVKRMEEHAQNQTQYSGKCMMSCSACEEDARKVADLVEEKFPKLNGKVQINSIGTVIGSHTGPGTVALFFWGDERTE</sequence>